<dbReference type="InterPro" id="IPR020471">
    <property type="entry name" value="AKR"/>
</dbReference>
<sequence length="319" mass="34739">MRYRPLGTLSVSEVALGSWLTTTRDRQGSVDTLVRTALDLGINLFDTADSYEDAQEALGVALRATPRDDYLISTKVFYPYPGGVGGLSREHIRASVRRSLRQLGVEHLDLLSAHRFDDTVPLHETIDAFAELVDEGTVRHYGVSEWTAAQITEACRVAEEIGAPPPVANQPQYNVVWRVPEGEVVPACQRLGLGLVAFWPLAQGILTDKYRPGRPPPERSRGATDLGRETMGALMHDVVLDRVELFGRLAARRGLTAAQLAIAWVLDRPGVTATVVGASRPEQLRENVGGVGVRLDASTMARIDKIFTGLVHDDVTATG</sequence>
<dbReference type="SUPFAM" id="SSF51430">
    <property type="entry name" value="NAD(P)-linked oxidoreductase"/>
    <property type="match status" value="1"/>
</dbReference>
<evidence type="ECO:0000313" key="4">
    <source>
        <dbReference type="Proteomes" id="UP001612812"/>
    </source>
</evidence>
<evidence type="ECO:0000259" key="2">
    <source>
        <dbReference type="Pfam" id="PF00248"/>
    </source>
</evidence>
<name>A0ABW7ZUK2_9ACTN</name>
<dbReference type="PRINTS" id="PR00069">
    <property type="entry name" value="ALDKETRDTASE"/>
</dbReference>
<dbReference type="PANTHER" id="PTHR43364:SF4">
    <property type="entry name" value="NAD(P)-LINKED OXIDOREDUCTASE SUPERFAMILY PROTEIN"/>
    <property type="match status" value="1"/>
</dbReference>
<proteinExistence type="predicted"/>
<keyword evidence="1" id="KW-0560">Oxidoreductase</keyword>
<dbReference type="Proteomes" id="UP001612812">
    <property type="component" value="Unassembled WGS sequence"/>
</dbReference>
<dbReference type="Pfam" id="PF00248">
    <property type="entry name" value="Aldo_ket_red"/>
    <property type="match status" value="1"/>
</dbReference>
<reference evidence="3 4" key="1">
    <citation type="submission" date="2024-10" db="EMBL/GenBank/DDBJ databases">
        <title>The Natural Products Discovery Center: Release of the First 8490 Sequenced Strains for Exploring Actinobacteria Biosynthetic Diversity.</title>
        <authorList>
            <person name="Kalkreuter E."/>
            <person name="Kautsar S.A."/>
            <person name="Yang D."/>
            <person name="Bader C.D."/>
            <person name="Teijaro C.N."/>
            <person name="Fluegel L."/>
            <person name="Davis C.M."/>
            <person name="Simpson J.R."/>
            <person name="Lauterbach L."/>
            <person name="Steele A.D."/>
            <person name="Gui C."/>
            <person name="Meng S."/>
            <person name="Li G."/>
            <person name="Viehrig K."/>
            <person name="Ye F."/>
            <person name="Su P."/>
            <person name="Kiefer A.F."/>
            <person name="Nichols A."/>
            <person name="Cepeda A.J."/>
            <person name="Yan W."/>
            <person name="Fan B."/>
            <person name="Jiang Y."/>
            <person name="Adhikari A."/>
            <person name="Zheng C.-J."/>
            <person name="Schuster L."/>
            <person name="Cowan T.M."/>
            <person name="Smanski M.J."/>
            <person name="Chevrette M.G."/>
            <person name="De Carvalho L.P.S."/>
            <person name="Shen B."/>
        </authorList>
    </citation>
    <scope>NUCLEOTIDE SEQUENCE [LARGE SCALE GENOMIC DNA]</scope>
    <source>
        <strain evidence="3 4">NPDC049845</strain>
    </source>
</reference>
<dbReference type="EMBL" id="JBITLE010000016">
    <property type="protein sequence ID" value="MFI7266133.1"/>
    <property type="molecule type" value="Genomic_DNA"/>
</dbReference>
<protein>
    <submittedName>
        <fullName evidence="3">Aldo/keto reductase</fullName>
    </submittedName>
</protein>
<organism evidence="3 4">
    <name type="scientific">Micromonospora maritima</name>
    <dbReference type="NCBI Taxonomy" id="986711"/>
    <lineage>
        <taxon>Bacteria</taxon>
        <taxon>Bacillati</taxon>
        <taxon>Actinomycetota</taxon>
        <taxon>Actinomycetes</taxon>
        <taxon>Micromonosporales</taxon>
        <taxon>Micromonosporaceae</taxon>
        <taxon>Micromonospora</taxon>
    </lineage>
</organism>
<dbReference type="InterPro" id="IPR036812">
    <property type="entry name" value="NAD(P)_OxRdtase_dom_sf"/>
</dbReference>
<evidence type="ECO:0000256" key="1">
    <source>
        <dbReference type="ARBA" id="ARBA00023002"/>
    </source>
</evidence>
<gene>
    <name evidence="3" type="ORF">ACIBP4_27995</name>
</gene>
<evidence type="ECO:0000313" key="3">
    <source>
        <dbReference type="EMBL" id="MFI7266133.1"/>
    </source>
</evidence>
<feature type="domain" description="NADP-dependent oxidoreductase" evidence="2">
    <location>
        <begin position="14"/>
        <end position="306"/>
    </location>
</feature>
<dbReference type="Gene3D" id="3.20.20.100">
    <property type="entry name" value="NADP-dependent oxidoreductase domain"/>
    <property type="match status" value="1"/>
</dbReference>
<dbReference type="PANTHER" id="PTHR43364">
    <property type="entry name" value="NADH-SPECIFIC METHYLGLYOXAL REDUCTASE-RELATED"/>
    <property type="match status" value="1"/>
</dbReference>
<dbReference type="RefSeq" id="WP_396755637.1">
    <property type="nucleotide sequence ID" value="NZ_JBITLA010000006.1"/>
</dbReference>
<keyword evidence="4" id="KW-1185">Reference proteome</keyword>
<dbReference type="InterPro" id="IPR050523">
    <property type="entry name" value="AKR_Detox_Biosynth"/>
</dbReference>
<comment type="caution">
    <text evidence="3">The sequence shown here is derived from an EMBL/GenBank/DDBJ whole genome shotgun (WGS) entry which is preliminary data.</text>
</comment>
<dbReference type="InterPro" id="IPR023210">
    <property type="entry name" value="NADP_OxRdtase_dom"/>
</dbReference>
<accession>A0ABW7ZUK2</accession>